<dbReference type="Pfam" id="PF03478">
    <property type="entry name" value="Beta-prop_KIB1-4"/>
    <property type="match status" value="1"/>
</dbReference>
<evidence type="ECO:0000313" key="3">
    <source>
        <dbReference type="Proteomes" id="UP001151287"/>
    </source>
</evidence>
<dbReference type="InterPro" id="IPR050942">
    <property type="entry name" value="F-box_BR-signaling"/>
</dbReference>
<name>A0A9Q0CFQ4_9POAL</name>
<gene>
    <name evidence="2" type="ORF">LUZ63_009372</name>
</gene>
<evidence type="ECO:0000313" key="2">
    <source>
        <dbReference type="EMBL" id="KAJ1692674.1"/>
    </source>
</evidence>
<dbReference type="EMBL" id="JAMQYH010000003">
    <property type="protein sequence ID" value="KAJ1692674.1"/>
    <property type="molecule type" value="Genomic_DNA"/>
</dbReference>
<comment type="caution">
    <text evidence="2">The sequence shown here is derived from an EMBL/GenBank/DDBJ whole genome shotgun (WGS) entry which is preliminary data.</text>
</comment>
<sequence>MLTRGNQGDEDNGIRMLYDLWEAKAIKLELKEIIGKRCYASYRGKLLLVAPEGAEVFLLNPITRERIELPPLDTPVRHLNDLDAPPVRHQFTGLPFDKKNEFFQSPTSKVIFSTDLSDPACRIVLYIPHWRMLFFCNLKDSCWTSVIHSQKFQGKFPRDATYSNGRFYLICDHSDAIEIIDPNKSEDKIRCDLKPLKDLYALSFVEGKSEVYLLHLVCSGVLTVYQLDEETQKLVEITTDAIDTTFFGAGMYTPTLAVCSADWSSLIGGFIYRAWYNMVYNRARIVGAKVGDRKSLSGGGVSTWGCPNNLAI</sequence>
<keyword evidence="3" id="KW-1185">Reference proteome</keyword>
<proteinExistence type="predicted"/>
<reference evidence="2" key="1">
    <citation type="journal article" date="2022" name="Cell">
        <title>Repeat-based holocentromeres influence genome architecture and karyotype evolution.</title>
        <authorList>
            <person name="Hofstatter P.G."/>
            <person name="Thangavel G."/>
            <person name="Lux T."/>
            <person name="Neumann P."/>
            <person name="Vondrak T."/>
            <person name="Novak P."/>
            <person name="Zhang M."/>
            <person name="Costa L."/>
            <person name="Castellani M."/>
            <person name="Scott A."/>
            <person name="Toegelov H."/>
            <person name="Fuchs J."/>
            <person name="Mata-Sucre Y."/>
            <person name="Dias Y."/>
            <person name="Vanzela A.L.L."/>
            <person name="Huettel B."/>
            <person name="Almeida C.C.S."/>
            <person name="Simkova H."/>
            <person name="Souza G."/>
            <person name="Pedrosa-Harand A."/>
            <person name="Macas J."/>
            <person name="Mayer K.F.X."/>
            <person name="Houben A."/>
            <person name="Marques A."/>
        </authorList>
    </citation>
    <scope>NUCLEOTIDE SEQUENCE</scope>
    <source>
        <strain evidence="2">RhyBre1mFocal</strain>
    </source>
</reference>
<organism evidence="2 3">
    <name type="scientific">Rhynchospora breviuscula</name>
    <dbReference type="NCBI Taxonomy" id="2022672"/>
    <lineage>
        <taxon>Eukaryota</taxon>
        <taxon>Viridiplantae</taxon>
        <taxon>Streptophyta</taxon>
        <taxon>Embryophyta</taxon>
        <taxon>Tracheophyta</taxon>
        <taxon>Spermatophyta</taxon>
        <taxon>Magnoliopsida</taxon>
        <taxon>Liliopsida</taxon>
        <taxon>Poales</taxon>
        <taxon>Cyperaceae</taxon>
        <taxon>Cyperoideae</taxon>
        <taxon>Rhynchosporeae</taxon>
        <taxon>Rhynchospora</taxon>
    </lineage>
</organism>
<evidence type="ECO:0000259" key="1">
    <source>
        <dbReference type="Pfam" id="PF03478"/>
    </source>
</evidence>
<dbReference type="AlphaFoldDB" id="A0A9Q0CFQ4"/>
<protein>
    <recommendedName>
        <fullName evidence="1">KIB1-4 beta-propeller domain-containing protein</fullName>
    </recommendedName>
</protein>
<dbReference type="InterPro" id="IPR005174">
    <property type="entry name" value="KIB1-4_b-propeller"/>
</dbReference>
<dbReference type="Proteomes" id="UP001151287">
    <property type="component" value="Unassembled WGS sequence"/>
</dbReference>
<feature type="domain" description="KIB1-4 beta-propeller" evidence="1">
    <location>
        <begin position="18"/>
        <end position="238"/>
    </location>
</feature>
<accession>A0A9Q0CFQ4</accession>
<dbReference type="PANTHER" id="PTHR44259:SF114">
    <property type="entry name" value="OS06G0707300 PROTEIN"/>
    <property type="match status" value="1"/>
</dbReference>
<dbReference type="PANTHER" id="PTHR44259">
    <property type="entry name" value="OS07G0183000 PROTEIN-RELATED"/>
    <property type="match status" value="1"/>
</dbReference>